<evidence type="ECO:0000256" key="7">
    <source>
        <dbReference type="SAM" id="MobiDB-lite"/>
    </source>
</evidence>
<proteinExistence type="inferred from homology"/>
<comment type="caution">
    <text evidence="10">The sequence shown here is derived from an EMBL/GenBank/DDBJ whole genome shotgun (WGS) entry which is preliminary data.</text>
</comment>
<dbReference type="HOGENOM" id="CLU_337128_0_0_1"/>
<evidence type="ECO:0000256" key="1">
    <source>
        <dbReference type="ARBA" id="ARBA00004141"/>
    </source>
</evidence>
<evidence type="ECO:0000313" key="10">
    <source>
        <dbReference type="EMBL" id="KIH89876.1"/>
    </source>
</evidence>
<sequence length="845" mass="93024">MAAAASSQHIPANDRRVIHALGNWIIRRNILDRVDSAEQASLALTCRQLRSSLAGVADVPTLRSKLPYRQFLDVLSVIARDLPDHYVCETCLHLHQVANESHAHDTALVEQASKKHRFTEPRLEPRCRRSSSHYDAIENLHTFTGALSSPARRTPLAGLAHRDVQLILKRVRMLLEDEQVTSAHQCERDENRQGKDAGGFQTKAEETSIQTTVIWALTRFWYHMPWNRPSDEDRAANARDTLEKQLCAALASYSAQRRMVSPDRMYRRCSKTIQYSFTPRVILCAENGTGRNARQGKRQPRFLLKTTVTIAHGDFCNVPLSICPHQLLNNDNETVWHLEARLEVQLLNYRGCNGGQAYACVVDEVNPTYEGPPLLKSAFRFLVASMYVYGVHNHPERYRLARQQGNDPQLYRTPADLHAYQQNEERKQQQQQLLNHRAVGGSCARCPTDFSVHARDEGLEITVWQDFGPEAPVTDVWWQSHVPGPVLQSMAPNTWQSGLTVEHDPGSVRALFETGIDHNPPPTLMASFGLPPVRVLRPALWCAGAVGTIYVGSAAYEVRHDAAIAREARRARHLPTSPISLRDLDGVRAMLAASGGRNPLRVSHASSSTPTTSPSPSPLAAWSNLPEAGKLMVGLVSTNVGVFGLERLLPGTSALFSHVPAASGTTAATANFTMLSSAFGHVGLAHLALNMYGVVQFLPPVAASRTFASSGSHLAAFYLSAGVLASYAYHLAAVWPRPLDRVIPARGASGAVMAVVGAFGMSYPDKQLGIVLVPGSLPASQFLLGVAAFETYGLFVGFKRLPLAHAAHLAGLALGAAYVYYDGRDRVWRPVKQWTFHQMQRLSLV</sequence>
<keyword evidence="4" id="KW-0378">Hydrolase</keyword>
<keyword evidence="11" id="KW-1185">Reference proteome</keyword>
<comment type="subcellular location">
    <subcellularLocation>
        <location evidence="1">Membrane</location>
        <topology evidence="1">Multi-pass membrane protein</topology>
    </subcellularLocation>
</comment>
<evidence type="ECO:0000256" key="5">
    <source>
        <dbReference type="ARBA" id="ARBA00022989"/>
    </source>
</evidence>
<evidence type="ECO:0000256" key="2">
    <source>
        <dbReference type="ARBA" id="ARBA00009045"/>
    </source>
</evidence>
<organism evidence="10 11">
    <name type="scientific">Sporothrix brasiliensis 5110</name>
    <dbReference type="NCBI Taxonomy" id="1398154"/>
    <lineage>
        <taxon>Eukaryota</taxon>
        <taxon>Fungi</taxon>
        <taxon>Dikarya</taxon>
        <taxon>Ascomycota</taxon>
        <taxon>Pezizomycotina</taxon>
        <taxon>Sordariomycetes</taxon>
        <taxon>Sordariomycetidae</taxon>
        <taxon>Ophiostomatales</taxon>
        <taxon>Ophiostomataceae</taxon>
        <taxon>Sporothrix</taxon>
    </lineage>
</organism>
<dbReference type="GeneID" id="63673354"/>
<evidence type="ECO:0000256" key="3">
    <source>
        <dbReference type="ARBA" id="ARBA00022692"/>
    </source>
</evidence>
<evidence type="ECO:0000313" key="11">
    <source>
        <dbReference type="Proteomes" id="UP000031575"/>
    </source>
</evidence>
<feature type="domain" description="Peptidase S54 rhomboid" evidence="9">
    <location>
        <begin position="673"/>
        <end position="822"/>
    </location>
</feature>
<dbReference type="OrthoDB" id="10260614at2759"/>
<feature type="transmembrane region" description="Helical" evidence="8">
    <location>
        <begin position="715"/>
        <end position="735"/>
    </location>
</feature>
<dbReference type="Gene3D" id="1.20.1540.10">
    <property type="entry name" value="Rhomboid-like"/>
    <property type="match status" value="1"/>
</dbReference>
<feature type="transmembrane region" description="Helical" evidence="8">
    <location>
        <begin position="801"/>
        <end position="821"/>
    </location>
</feature>
<dbReference type="Proteomes" id="UP000031575">
    <property type="component" value="Unassembled WGS sequence"/>
</dbReference>
<dbReference type="Pfam" id="PF01694">
    <property type="entry name" value="Rhomboid"/>
    <property type="match status" value="1"/>
</dbReference>
<keyword evidence="3 8" id="KW-0812">Transmembrane</keyword>
<dbReference type="AlphaFoldDB" id="A0A0C2IL99"/>
<name>A0A0C2IL99_9PEZI</name>
<protein>
    <recommendedName>
        <fullName evidence="9">Peptidase S54 rhomboid domain-containing protein</fullName>
    </recommendedName>
</protein>
<dbReference type="InterPro" id="IPR050925">
    <property type="entry name" value="Rhomboid_protease_S54"/>
</dbReference>
<dbReference type="GO" id="GO:0006465">
    <property type="term" value="P:signal peptide processing"/>
    <property type="evidence" value="ECO:0007669"/>
    <property type="project" value="TreeGrafter"/>
</dbReference>
<dbReference type="InterPro" id="IPR022764">
    <property type="entry name" value="Peptidase_S54_rhomboid_dom"/>
</dbReference>
<feature type="transmembrane region" description="Helical" evidence="8">
    <location>
        <begin position="769"/>
        <end position="789"/>
    </location>
</feature>
<feature type="region of interest" description="Disordered" evidence="7">
    <location>
        <begin position="182"/>
        <end position="204"/>
    </location>
</feature>
<comment type="similarity">
    <text evidence="2">Belongs to the peptidase S54 family.</text>
</comment>
<evidence type="ECO:0000256" key="4">
    <source>
        <dbReference type="ARBA" id="ARBA00022801"/>
    </source>
</evidence>
<dbReference type="SUPFAM" id="SSF144091">
    <property type="entry name" value="Rhomboid-like"/>
    <property type="match status" value="1"/>
</dbReference>
<dbReference type="InterPro" id="IPR035952">
    <property type="entry name" value="Rhomboid-like_sf"/>
</dbReference>
<dbReference type="VEuPathDB" id="FungiDB:SPBR_00113"/>
<keyword evidence="5 8" id="KW-1133">Transmembrane helix</keyword>
<gene>
    <name evidence="10" type="ORF">SPBR_00113</name>
</gene>
<dbReference type="GO" id="GO:0016020">
    <property type="term" value="C:membrane"/>
    <property type="evidence" value="ECO:0007669"/>
    <property type="project" value="UniProtKB-SubCell"/>
</dbReference>
<dbReference type="PANTHER" id="PTHR43731">
    <property type="entry name" value="RHOMBOID PROTEASE"/>
    <property type="match status" value="1"/>
</dbReference>
<keyword evidence="6 8" id="KW-0472">Membrane</keyword>
<evidence type="ECO:0000259" key="9">
    <source>
        <dbReference type="Pfam" id="PF01694"/>
    </source>
</evidence>
<dbReference type="GO" id="GO:0004252">
    <property type="term" value="F:serine-type endopeptidase activity"/>
    <property type="evidence" value="ECO:0007669"/>
    <property type="project" value="InterPro"/>
</dbReference>
<evidence type="ECO:0000256" key="6">
    <source>
        <dbReference type="ARBA" id="ARBA00023136"/>
    </source>
</evidence>
<feature type="transmembrane region" description="Helical" evidence="8">
    <location>
        <begin position="747"/>
        <end position="763"/>
    </location>
</feature>
<reference evidence="10 11" key="1">
    <citation type="journal article" date="2014" name="BMC Genomics">
        <title>Comparative genomics of the major fungal agents of human and animal Sporotrichosis: Sporothrix schenckii and Sporothrix brasiliensis.</title>
        <authorList>
            <person name="Teixeira M.M."/>
            <person name="de Almeida L.G."/>
            <person name="Kubitschek-Barreira P."/>
            <person name="Alves F.L."/>
            <person name="Kioshima E.S."/>
            <person name="Abadio A.K."/>
            <person name="Fernandes L."/>
            <person name="Derengowski L.S."/>
            <person name="Ferreira K.S."/>
            <person name="Souza R.C."/>
            <person name="Ruiz J.C."/>
            <person name="de Andrade N.C."/>
            <person name="Paes H.C."/>
            <person name="Nicola A.M."/>
            <person name="Albuquerque P."/>
            <person name="Gerber A.L."/>
            <person name="Martins V.P."/>
            <person name="Peconick L.D."/>
            <person name="Neto A.V."/>
            <person name="Chaucanez C.B."/>
            <person name="Silva P.A."/>
            <person name="Cunha O.L."/>
            <person name="de Oliveira F.F."/>
            <person name="dos Santos T.C."/>
            <person name="Barros A.L."/>
            <person name="Soares M.A."/>
            <person name="de Oliveira L.M."/>
            <person name="Marini M.M."/>
            <person name="Villalobos-Duno H."/>
            <person name="Cunha M.M."/>
            <person name="de Hoog S."/>
            <person name="da Silveira J.F."/>
            <person name="Henrissat B."/>
            <person name="Nino-Vega G.A."/>
            <person name="Cisalpino P.S."/>
            <person name="Mora-Montes H.M."/>
            <person name="Almeida S.R."/>
            <person name="Stajich J.E."/>
            <person name="Lopes-Bezerra L.M."/>
            <person name="Vasconcelos A.T."/>
            <person name="Felipe M.S."/>
        </authorList>
    </citation>
    <scope>NUCLEOTIDE SEQUENCE [LARGE SCALE GENOMIC DNA]</scope>
    <source>
        <strain evidence="10 11">5110</strain>
    </source>
</reference>
<dbReference type="EMBL" id="AWTV01000008">
    <property type="protein sequence ID" value="KIH89876.1"/>
    <property type="molecule type" value="Genomic_DNA"/>
</dbReference>
<dbReference type="PANTHER" id="PTHR43731:SF14">
    <property type="entry name" value="PRESENILIN-ASSOCIATED RHOMBOID-LIKE PROTEIN, MITOCHONDRIAL"/>
    <property type="match status" value="1"/>
</dbReference>
<dbReference type="RefSeq" id="XP_040617886.1">
    <property type="nucleotide sequence ID" value="XM_040758433.1"/>
</dbReference>
<evidence type="ECO:0000256" key="8">
    <source>
        <dbReference type="SAM" id="Phobius"/>
    </source>
</evidence>
<feature type="compositionally biased region" description="Basic and acidic residues" evidence="7">
    <location>
        <begin position="185"/>
        <end position="195"/>
    </location>
</feature>
<feature type="region of interest" description="Disordered" evidence="7">
    <location>
        <begin position="598"/>
        <end position="620"/>
    </location>
</feature>
<accession>A0A0C2IL99</accession>